<gene>
    <name evidence="14" type="ORF">RSOLAG1IB_02817</name>
</gene>
<evidence type="ECO:0000256" key="1">
    <source>
        <dbReference type="ARBA" id="ARBA00005443"/>
    </source>
</evidence>
<keyword evidence="6 10" id="KW-0576">Peroxisome</keyword>
<dbReference type="Gene3D" id="1.10.10.10">
    <property type="entry name" value="Winged helix-like DNA-binding domain superfamily/Winged helix DNA-binding domain"/>
    <property type="match status" value="1"/>
</dbReference>
<dbReference type="EMBL" id="LN679102">
    <property type="protein sequence ID" value="CEL58072.1"/>
    <property type="molecule type" value="Genomic_DNA"/>
</dbReference>
<dbReference type="GO" id="GO:1990429">
    <property type="term" value="C:peroxisomal importomer complex"/>
    <property type="evidence" value="ECO:0007669"/>
    <property type="project" value="TreeGrafter"/>
</dbReference>
<comment type="similarity">
    <text evidence="1 10">Belongs to the peroxin-14 family.</text>
</comment>
<dbReference type="GO" id="GO:0005778">
    <property type="term" value="C:peroxisomal membrane"/>
    <property type="evidence" value="ECO:0007669"/>
    <property type="project" value="UniProtKB-SubCell"/>
</dbReference>
<evidence type="ECO:0000256" key="7">
    <source>
        <dbReference type="ARBA" id="ARBA00029502"/>
    </source>
</evidence>
<comment type="function">
    <text evidence="10">Component of the PEX13-PEX14 docking complex, a translocon channel that specifically mediates the import of peroxisomal cargo proteins bound to PEX5 receptor. The PEX13-PEX14 docking complex forms a large import pore which can be opened to a diameter of about 9 nm. Mechanistically, PEX5 receptor along with cargo proteins associates with the PEX14 subunit of the PEX13-PEX14 docking complex in the cytosol, leading to the insertion of the receptor into the organelle membrane with the concomitant translocation of the cargo into the peroxisome matrix.</text>
</comment>
<dbReference type="GO" id="GO:0016560">
    <property type="term" value="P:protein import into peroxisome matrix, docking"/>
    <property type="evidence" value="ECO:0007669"/>
    <property type="project" value="UniProtKB-UniRule"/>
</dbReference>
<dbReference type="InterPro" id="IPR025655">
    <property type="entry name" value="PEX14"/>
</dbReference>
<evidence type="ECO:0000259" key="13">
    <source>
        <dbReference type="Pfam" id="PF04695"/>
    </source>
</evidence>
<name>A0A0B7FPL6_THACB</name>
<evidence type="ECO:0000256" key="11">
    <source>
        <dbReference type="SAM" id="Coils"/>
    </source>
</evidence>
<protein>
    <recommendedName>
        <fullName evidence="7 10">Peroxisomal membrane protein PEX14</fullName>
    </recommendedName>
    <alternativeName>
        <fullName evidence="8 10">Peroxin-14</fullName>
    </alternativeName>
</protein>
<feature type="region of interest" description="Disordered" evidence="12">
    <location>
        <begin position="260"/>
        <end position="310"/>
    </location>
</feature>
<evidence type="ECO:0000256" key="10">
    <source>
        <dbReference type="RuleBase" id="RU367032"/>
    </source>
</evidence>
<evidence type="ECO:0000313" key="15">
    <source>
        <dbReference type="Proteomes" id="UP000059188"/>
    </source>
</evidence>
<evidence type="ECO:0000313" key="14">
    <source>
        <dbReference type="EMBL" id="CEL58072.1"/>
    </source>
</evidence>
<evidence type="ECO:0000256" key="2">
    <source>
        <dbReference type="ARBA" id="ARBA00022448"/>
    </source>
</evidence>
<keyword evidence="2 10" id="KW-0813">Transport</keyword>
<dbReference type="Pfam" id="PF04695">
    <property type="entry name" value="Pex14_N"/>
    <property type="match status" value="1"/>
</dbReference>
<dbReference type="PANTHER" id="PTHR23058:SF0">
    <property type="entry name" value="PEROXISOMAL MEMBRANE PROTEIN PEX14"/>
    <property type="match status" value="1"/>
</dbReference>
<keyword evidence="4" id="KW-0811">Translocation</keyword>
<evidence type="ECO:0000256" key="4">
    <source>
        <dbReference type="ARBA" id="ARBA00023010"/>
    </source>
</evidence>
<dbReference type="Proteomes" id="UP000059188">
    <property type="component" value="Unassembled WGS sequence"/>
</dbReference>
<dbReference type="InterPro" id="IPR006785">
    <property type="entry name" value="Pex14_N"/>
</dbReference>
<dbReference type="AlphaFoldDB" id="A0A0B7FPL6"/>
<evidence type="ECO:0000256" key="5">
    <source>
        <dbReference type="ARBA" id="ARBA00023136"/>
    </source>
</evidence>
<comment type="subcellular location">
    <subcellularLocation>
        <location evidence="9 10">Peroxisome membrane</location>
    </subcellularLocation>
</comment>
<proteinExistence type="inferred from homology"/>
<dbReference type="PANTHER" id="PTHR23058">
    <property type="entry name" value="PEROXISOMAL MEMBRANE PROTEIN PEX14"/>
    <property type="match status" value="1"/>
</dbReference>
<feature type="coiled-coil region" evidence="11">
    <location>
        <begin position="168"/>
        <end position="202"/>
    </location>
</feature>
<keyword evidence="3 10" id="KW-0653">Protein transport</keyword>
<accession>A0A0B7FPL6</accession>
<evidence type="ECO:0000256" key="12">
    <source>
        <dbReference type="SAM" id="MobiDB-lite"/>
    </source>
</evidence>
<reference evidence="14 15" key="1">
    <citation type="submission" date="2014-11" db="EMBL/GenBank/DDBJ databases">
        <authorList>
            <person name="Wibberg Daniel"/>
        </authorList>
    </citation>
    <scope>NUCLEOTIDE SEQUENCE [LARGE SCALE GENOMIC DNA]</scope>
    <source>
        <strain evidence="14">Rhizoctonia solani AG1-IB 7/3/14</strain>
    </source>
</reference>
<dbReference type="InterPro" id="IPR036388">
    <property type="entry name" value="WH-like_DNA-bd_sf"/>
</dbReference>
<feature type="domain" description="Peroxisome membrane anchor protein Pex14p N-terminal" evidence="13">
    <location>
        <begin position="27"/>
        <end position="70"/>
    </location>
</feature>
<sequence length="310" mass="33557">MPVEHLKCEPVTTTLSSSVPGAHAMSDRKELVKNAVEFLSDPKIQAAPLTKRISFLESKGLTNAEIEGAISQSASSSTASRPTSVYSTPQGQFAFQAPSTTMIAPPPIPQRDWRDYFIMALVSGGLVYGLTALARKYVMPHLQPPSEDAFESTTSQLTAQFDEAATLLKQIQEDTVNARDAVQQQQQAVESAVEQVKNVVSELRIGEEKSQNEIREIRSEVDIIRDMLPKMIEANREAQIHALSDLQQELKSLKALLVTRRPESPSTPGSILNLGRPSIPAWQLSGGSEAPTPGGSSKAPVSENPSTMGP</sequence>
<evidence type="ECO:0000256" key="9">
    <source>
        <dbReference type="ARBA" id="ARBA00046271"/>
    </source>
</evidence>
<dbReference type="OrthoDB" id="5549158at2759"/>
<keyword evidence="5 10" id="KW-0472">Membrane</keyword>
<keyword evidence="15" id="KW-1185">Reference proteome</keyword>
<evidence type="ECO:0000256" key="6">
    <source>
        <dbReference type="ARBA" id="ARBA00023140"/>
    </source>
</evidence>
<dbReference type="GO" id="GO:0005102">
    <property type="term" value="F:signaling receptor binding"/>
    <property type="evidence" value="ECO:0007669"/>
    <property type="project" value="TreeGrafter"/>
</dbReference>
<evidence type="ECO:0000256" key="8">
    <source>
        <dbReference type="ARBA" id="ARBA00029691"/>
    </source>
</evidence>
<evidence type="ECO:0000256" key="3">
    <source>
        <dbReference type="ARBA" id="ARBA00022927"/>
    </source>
</evidence>
<organism evidence="14 15">
    <name type="scientific">Thanatephorus cucumeris (strain AG1-IB / isolate 7/3/14)</name>
    <name type="common">Lettuce bottom rot fungus</name>
    <name type="synonym">Rhizoctonia solani</name>
    <dbReference type="NCBI Taxonomy" id="1108050"/>
    <lineage>
        <taxon>Eukaryota</taxon>
        <taxon>Fungi</taxon>
        <taxon>Dikarya</taxon>
        <taxon>Basidiomycota</taxon>
        <taxon>Agaricomycotina</taxon>
        <taxon>Agaricomycetes</taxon>
        <taxon>Cantharellales</taxon>
        <taxon>Ceratobasidiaceae</taxon>
        <taxon>Rhizoctonia</taxon>
        <taxon>Rhizoctonia solani AG-1</taxon>
    </lineage>
</organism>
<keyword evidence="11" id="KW-0175">Coiled coil</keyword>
<dbReference type="STRING" id="1108050.A0A0B7FPL6"/>